<feature type="domain" description="Retrovirus-related Pol polyprotein from transposon TNT 1-94-like beta-barrel" evidence="2">
    <location>
        <begin position="39"/>
        <end position="115"/>
    </location>
</feature>
<name>A0A371HPU1_MUCPR</name>
<feature type="non-terminal residue" evidence="3">
    <location>
        <position position="1"/>
    </location>
</feature>
<keyword evidence="1" id="KW-0732">Signal</keyword>
<dbReference type="PANTHER" id="PTHR47592">
    <property type="entry name" value="PBF68 PROTEIN"/>
    <property type="match status" value="1"/>
</dbReference>
<dbReference type="EMBL" id="QJKJ01002006">
    <property type="protein sequence ID" value="RDY04818.1"/>
    <property type="molecule type" value="Genomic_DNA"/>
</dbReference>
<accession>A0A371HPU1</accession>
<dbReference type="InterPro" id="IPR054722">
    <property type="entry name" value="PolX-like_BBD"/>
</dbReference>
<gene>
    <name evidence="3" type="ORF">CR513_11422</name>
</gene>
<organism evidence="3 4">
    <name type="scientific">Mucuna pruriens</name>
    <name type="common">Velvet bean</name>
    <name type="synonym">Dolichos pruriens</name>
    <dbReference type="NCBI Taxonomy" id="157652"/>
    <lineage>
        <taxon>Eukaryota</taxon>
        <taxon>Viridiplantae</taxon>
        <taxon>Streptophyta</taxon>
        <taxon>Embryophyta</taxon>
        <taxon>Tracheophyta</taxon>
        <taxon>Spermatophyta</taxon>
        <taxon>Magnoliopsida</taxon>
        <taxon>eudicotyledons</taxon>
        <taxon>Gunneridae</taxon>
        <taxon>Pentapetalae</taxon>
        <taxon>rosids</taxon>
        <taxon>fabids</taxon>
        <taxon>Fabales</taxon>
        <taxon>Fabaceae</taxon>
        <taxon>Papilionoideae</taxon>
        <taxon>50 kb inversion clade</taxon>
        <taxon>NPAAA clade</taxon>
        <taxon>indigoferoid/millettioid clade</taxon>
        <taxon>Phaseoleae</taxon>
        <taxon>Mucuna</taxon>
    </lineage>
</organism>
<feature type="chain" id="PRO_5016704359" description="Retrovirus-related Pol polyprotein from transposon TNT 1-94-like beta-barrel domain-containing protein" evidence="1">
    <location>
        <begin position="19"/>
        <end position="162"/>
    </location>
</feature>
<keyword evidence="4" id="KW-1185">Reference proteome</keyword>
<evidence type="ECO:0000259" key="2">
    <source>
        <dbReference type="Pfam" id="PF22936"/>
    </source>
</evidence>
<sequence>MASLAIRIKSVILRVVLLVEDQLIAMIYKINTIGGSEWWWVDTNKTCHVCYGKSFKIYFLVKNQKVLLGNSQTTVVVRIRKVELKFISRKTMVLKAVMHTLEIRKNLFLGYLINKVGFTQTIEGYVIDGMFKLNIKMNKVISSHMICTSNVCYYEFVMLISE</sequence>
<dbReference type="PANTHER" id="PTHR47592:SF27">
    <property type="entry name" value="OS08G0421700 PROTEIN"/>
    <property type="match status" value="1"/>
</dbReference>
<evidence type="ECO:0000313" key="4">
    <source>
        <dbReference type="Proteomes" id="UP000257109"/>
    </source>
</evidence>
<evidence type="ECO:0000313" key="3">
    <source>
        <dbReference type="EMBL" id="RDY04818.1"/>
    </source>
</evidence>
<evidence type="ECO:0000256" key="1">
    <source>
        <dbReference type="SAM" id="SignalP"/>
    </source>
</evidence>
<dbReference type="AlphaFoldDB" id="A0A371HPU1"/>
<proteinExistence type="predicted"/>
<feature type="signal peptide" evidence="1">
    <location>
        <begin position="1"/>
        <end position="18"/>
    </location>
</feature>
<comment type="caution">
    <text evidence="3">The sequence shown here is derived from an EMBL/GenBank/DDBJ whole genome shotgun (WGS) entry which is preliminary data.</text>
</comment>
<dbReference type="OrthoDB" id="1684686at2759"/>
<reference evidence="3" key="1">
    <citation type="submission" date="2018-05" db="EMBL/GenBank/DDBJ databases">
        <title>Draft genome of Mucuna pruriens seed.</title>
        <authorList>
            <person name="Nnadi N.E."/>
            <person name="Vos R."/>
            <person name="Hasami M.H."/>
            <person name="Devisetty U.K."/>
            <person name="Aguiy J.C."/>
        </authorList>
    </citation>
    <scope>NUCLEOTIDE SEQUENCE [LARGE SCALE GENOMIC DNA]</scope>
    <source>
        <strain evidence="3">JCA_2017</strain>
    </source>
</reference>
<dbReference type="Proteomes" id="UP000257109">
    <property type="component" value="Unassembled WGS sequence"/>
</dbReference>
<protein>
    <recommendedName>
        <fullName evidence="2">Retrovirus-related Pol polyprotein from transposon TNT 1-94-like beta-barrel domain-containing protein</fullName>
    </recommendedName>
</protein>
<dbReference type="Pfam" id="PF22936">
    <property type="entry name" value="Pol_BBD"/>
    <property type="match status" value="1"/>
</dbReference>